<feature type="compositionally biased region" description="Gly residues" evidence="10">
    <location>
        <begin position="181"/>
        <end position="197"/>
    </location>
</feature>
<keyword evidence="12" id="KW-1185">Reference proteome</keyword>
<evidence type="ECO:0000313" key="11">
    <source>
        <dbReference type="EMBL" id="CCO14960.1"/>
    </source>
</evidence>
<feature type="compositionally biased region" description="Basic residues" evidence="10">
    <location>
        <begin position="540"/>
        <end position="553"/>
    </location>
</feature>
<dbReference type="PANTHER" id="PTHR31038">
    <property type="entry name" value="EXPRESSED PROTEIN-RELATED"/>
    <property type="match status" value="1"/>
</dbReference>
<feature type="compositionally biased region" description="Polar residues" evidence="10">
    <location>
        <begin position="525"/>
        <end position="534"/>
    </location>
</feature>
<dbReference type="EMBL" id="FO082277">
    <property type="protein sequence ID" value="CCO14960.1"/>
    <property type="molecule type" value="Genomic_DNA"/>
</dbReference>
<dbReference type="Pfam" id="PF11891">
    <property type="entry name" value="RETICULATA-like"/>
    <property type="match status" value="1"/>
</dbReference>
<evidence type="ECO:0000256" key="10">
    <source>
        <dbReference type="SAM" id="MobiDB-lite"/>
    </source>
</evidence>
<evidence type="ECO:0000256" key="8">
    <source>
        <dbReference type="ARBA" id="ARBA00022989"/>
    </source>
</evidence>
<dbReference type="GO" id="GO:0099402">
    <property type="term" value="P:plant organ development"/>
    <property type="evidence" value="ECO:0007669"/>
    <property type="project" value="TreeGrafter"/>
</dbReference>
<gene>
    <name evidence="11" type="ORF">Bathy02g03160</name>
</gene>
<evidence type="ECO:0000256" key="6">
    <source>
        <dbReference type="ARBA" id="ARBA00022692"/>
    </source>
</evidence>
<feature type="region of interest" description="Disordered" evidence="10">
    <location>
        <begin position="169"/>
        <end position="222"/>
    </location>
</feature>
<dbReference type="eggNOG" id="ENOG502QQ0I">
    <property type="taxonomic scope" value="Eukaryota"/>
</dbReference>
<evidence type="ECO:0000256" key="2">
    <source>
        <dbReference type="ARBA" id="ARBA00004229"/>
    </source>
</evidence>
<comment type="subcellular location">
    <subcellularLocation>
        <location evidence="1">Membrane</location>
        <topology evidence="1">Multi-pass membrane protein</topology>
    </subcellularLocation>
    <subcellularLocation>
        <location evidence="2">Plastid</location>
        <location evidence="2">Chloroplast</location>
    </subcellularLocation>
</comment>
<accession>K8ERE6</accession>
<evidence type="ECO:0000256" key="1">
    <source>
        <dbReference type="ARBA" id="ARBA00004141"/>
    </source>
</evidence>
<dbReference type="InterPro" id="IPR021825">
    <property type="entry name" value="RETICULATA-related"/>
</dbReference>
<keyword evidence="6" id="KW-0812">Transmembrane</keyword>
<keyword evidence="5" id="KW-0934">Plastid</keyword>
<reference evidence="11 12" key="1">
    <citation type="submission" date="2011-10" db="EMBL/GenBank/DDBJ databases">
        <authorList>
            <person name="Genoscope - CEA"/>
        </authorList>
    </citation>
    <scope>NUCLEOTIDE SEQUENCE [LARGE SCALE GENOMIC DNA]</scope>
    <source>
        <strain evidence="11 12">RCC 1105</strain>
    </source>
</reference>
<evidence type="ECO:0000256" key="4">
    <source>
        <dbReference type="ARBA" id="ARBA00022528"/>
    </source>
</evidence>
<dbReference type="STRING" id="41875.K8ERE6"/>
<evidence type="ECO:0000256" key="9">
    <source>
        <dbReference type="ARBA" id="ARBA00023136"/>
    </source>
</evidence>
<keyword evidence="7" id="KW-0809">Transit peptide</keyword>
<dbReference type="OrthoDB" id="513951at2759"/>
<comment type="similarity">
    <text evidence="3">Belongs to the RETICULATA family.</text>
</comment>
<dbReference type="GeneID" id="19017429"/>
<keyword evidence="9" id="KW-0472">Membrane</keyword>
<dbReference type="KEGG" id="bpg:Bathy02g03160"/>
<evidence type="ECO:0000256" key="7">
    <source>
        <dbReference type="ARBA" id="ARBA00022946"/>
    </source>
</evidence>
<dbReference type="AlphaFoldDB" id="K8ERE6"/>
<protein>
    <submittedName>
        <fullName evidence="11">Uncharacterized protein</fullName>
    </submittedName>
</protein>
<dbReference type="GO" id="GO:0009706">
    <property type="term" value="C:chloroplast inner membrane"/>
    <property type="evidence" value="ECO:0007669"/>
    <property type="project" value="TreeGrafter"/>
</dbReference>
<evidence type="ECO:0000256" key="5">
    <source>
        <dbReference type="ARBA" id="ARBA00022640"/>
    </source>
</evidence>
<feature type="compositionally biased region" description="Low complexity" evidence="10">
    <location>
        <begin position="554"/>
        <end position="573"/>
    </location>
</feature>
<evidence type="ECO:0000256" key="3">
    <source>
        <dbReference type="ARBA" id="ARBA00010793"/>
    </source>
</evidence>
<keyword evidence="8" id="KW-1133">Transmembrane helix</keyword>
<organism evidence="11 12">
    <name type="scientific">Bathycoccus prasinos</name>
    <dbReference type="NCBI Taxonomy" id="41875"/>
    <lineage>
        <taxon>Eukaryota</taxon>
        <taxon>Viridiplantae</taxon>
        <taxon>Chlorophyta</taxon>
        <taxon>Mamiellophyceae</taxon>
        <taxon>Mamiellales</taxon>
        <taxon>Bathycoccaceae</taxon>
        <taxon>Bathycoccus</taxon>
    </lineage>
</organism>
<keyword evidence="4" id="KW-0150">Chloroplast</keyword>
<dbReference type="PANTHER" id="PTHR31038:SF2">
    <property type="entry name" value="PROTEIN RETICULATA-RELATED 1, CHLOROPLASTIC"/>
    <property type="match status" value="1"/>
</dbReference>
<evidence type="ECO:0000313" key="12">
    <source>
        <dbReference type="Proteomes" id="UP000198341"/>
    </source>
</evidence>
<dbReference type="Proteomes" id="UP000198341">
    <property type="component" value="Chromosome 2"/>
</dbReference>
<dbReference type="RefSeq" id="XP_007514720.1">
    <property type="nucleotide sequence ID" value="XM_007514658.1"/>
</dbReference>
<name>K8ERE6_9CHLO</name>
<feature type="compositionally biased region" description="Acidic residues" evidence="10">
    <location>
        <begin position="198"/>
        <end position="217"/>
    </location>
</feature>
<feature type="region of interest" description="Disordered" evidence="10">
    <location>
        <begin position="521"/>
        <end position="573"/>
    </location>
</feature>
<sequence length="573" mass="60545">MSALSLASNAFTHVKPNVSRRGRLNRARCAASVARLESRGVASKRNDSFSANTHCLERKSSVAGGALSAQILPAKASVLTSSSSAFYQHCSKRNNNNNNTSAMRSCLQVFNAVSDYAGAEDQGTGRVDKSQFHAAMRIPNTAMAKIGRQLGGGGAATLEKVSMDLSSSVQSVAAPKLSDGDNGGNNGGKINNGGGGGDGDEGDDDDWFDEEDGDGDEGGYISLREGIPETFEREAIQAVLSEWFKTIASLPAGLRMAVEMGVVSSAQLVRFMSVDVRPSVVRVVSRSTPQWASRAFVGRLMAEPAFLYKLAFEQAVTVAAGTMYEVAHRGDKLKKEWDLAASNVAQMCVANLATVWLCTPSRSFGGVQKFGWQKALAGMPNNAFDRAGPLRPYTTGTRIASVVAKGAELSAVGVVIGGAFSGLNNLLVNSHKKKEGKKWKPAVPVPDVKTSALGMGAFLGLSCNARYQLIGGADRWMTDRLTSLGSAITATALMRLTNNQVGEQTRLFLLGLPLHAQRQRVRGTTGYTRASSKKSAGGVRKTKKVKRKVKRKVPAAAVAADATVAPPATPAMA</sequence>
<proteinExistence type="inferred from homology"/>